<dbReference type="Proteomes" id="UP000183567">
    <property type="component" value="Unassembled WGS sequence"/>
</dbReference>
<reference evidence="1 2" key="1">
    <citation type="submission" date="2016-03" db="EMBL/GenBank/DDBJ databases">
        <title>Comparative genomics of the ectomycorrhizal sister species Rhizopogon vinicolor and Rhizopogon vesiculosus (Basidiomycota: Boletales) reveals a divergence of the mating type B locus.</title>
        <authorList>
            <person name="Mujic A.B."/>
            <person name="Kuo A."/>
            <person name="Tritt A."/>
            <person name="Lipzen A."/>
            <person name="Chen C."/>
            <person name="Johnson J."/>
            <person name="Sharma A."/>
            <person name="Barry K."/>
            <person name="Grigoriev I.V."/>
            <person name="Spatafora J.W."/>
        </authorList>
    </citation>
    <scope>NUCLEOTIDE SEQUENCE [LARGE SCALE GENOMIC DNA]</scope>
    <source>
        <strain evidence="1 2">AM-OR11-056</strain>
    </source>
</reference>
<comment type="caution">
    <text evidence="1">The sequence shown here is derived from an EMBL/GenBank/DDBJ whole genome shotgun (WGS) entry which is preliminary data.</text>
</comment>
<dbReference type="EMBL" id="LVVM01005069">
    <property type="protein sequence ID" value="OJA11444.1"/>
    <property type="molecule type" value="Genomic_DNA"/>
</dbReference>
<evidence type="ECO:0000313" key="2">
    <source>
        <dbReference type="Proteomes" id="UP000183567"/>
    </source>
</evidence>
<gene>
    <name evidence="1" type="ORF">AZE42_11764</name>
</gene>
<name>A0A1J8QI78_9AGAM</name>
<keyword evidence="2" id="KW-1185">Reference proteome</keyword>
<protein>
    <submittedName>
        <fullName evidence="1">Uncharacterized protein</fullName>
    </submittedName>
</protein>
<evidence type="ECO:0000313" key="1">
    <source>
        <dbReference type="EMBL" id="OJA11444.1"/>
    </source>
</evidence>
<accession>A0A1J8QI78</accession>
<proteinExistence type="predicted"/>
<dbReference type="AlphaFoldDB" id="A0A1J8QI78"/>
<sequence>MSLRPSLDPCRAHTCSMRAASSTSDIGRSCHGIPPSFAFGVPALDCGHIPQPSSTYEAEAMTMFENNVSKWNHASSAKLILFTIDEFFRHADRIYIPPGGLLGIIPDCTIHI</sequence>
<organism evidence="1 2">
    <name type="scientific">Rhizopogon vesiculosus</name>
    <dbReference type="NCBI Taxonomy" id="180088"/>
    <lineage>
        <taxon>Eukaryota</taxon>
        <taxon>Fungi</taxon>
        <taxon>Dikarya</taxon>
        <taxon>Basidiomycota</taxon>
        <taxon>Agaricomycotina</taxon>
        <taxon>Agaricomycetes</taxon>
        <taxon>Agaricomycetidae</taxon>
        <taxon>Boletales</taxon>
        <taxon>Suillineae</taxon>
        <taxon>Rhizopogonaceae</taxon>
        <taxon>Rhizopogon</taxon>
    </lineage>
</organism>